<dbReference type="Proteomes" id="UP000005237">
    <property type="component" value="Unassembled WGS sequence"/>
</dbReference>
<dbReference type="EnsemblMetazoa" id="CJA39792.1">
    <property type="protein sequence ID" value="CJA39792.1"/>
    <property type="gene ID" value="WBGene00215640"/>
</dbReference>
<evidence type="ECO:0000313" key="2">
    <source>
        <dbReference type="Proteomes" id="UP000005237"/>
    </source>
</evidence>
<organism evidence="1 2">
    <name type="scientific">Caenorhabditis japonica</name>
    <dbReference type="NCBI Taxonomy" id="281687"/>
    <lineage>
        <taxon>Eukaryota</taxon>
        <taxon>Metazoa</taxon>
        <taxon>Ecdysozoa</taxon>
        <taxon>Nematoda</taxon>
        <taxon>Chromadorea</taxon>
        <taxon>Rhabditida</taxon>
        <taxon>Rhabditina</taxon>
        <taxon>Rhabditomorpha</taxon>
        <taxon>Rhabditoidea</taxon>
        <taxon>Rhabditidae</taxon>
        <taxon>Peloderinae</taxon>
        <taxon>Caenorhabditis</taxon>
    </lineage>
</organism>
<keyword evidence="2" id="KW-1185">Reference proteome</keyword>
<protein>
    <submittedName>
        <fullName evidence="1">Uncharacterized protein</fullName>
    </submittedName>
</protein>
<reference evidence="1" key="2">
    <citation type="submission" date="2022-06" db="UniProtKB">
        <authorList>
            <consortium name="EnsemblMetazoa"/>
        </authorList>
    </citation>
    <scope>IDENTIFICATION</scope>
    <source>
        <strain evidence="1">DF5081</strain>
    </source>
</reference>
<proteinExistence type="predicted"/>
<sequence length="135" mass="15619">MPDRLLHEPMVSLYFQRCLHTRSDPWKCLKSNPTPYTIHPSMFHSWALVLRVEAGSHRTSHPLNSISSEQIELRFIAPDMIRPLTTSPIYMCSRPCNSRCTILLADKQFLRWASSVQSIFCQTSSDSSFGWGWFI</sequence>
<evidence type="ECO:0000313" key="1">
    <source>
        <dbReference type="EnsemblMetazoa" id="CJA39792.1"/>
    </source>
</evidence>
<dbReference type="AlphaFoldDB" id="A0A8R1IQT0"/>
<reference evidence="2" key="1">
    <citation type="submission" date="2010-08" db="EMBL/GenBank/DDBJ databases">
        <authorList>
            <consortium name="Caenorhabditis japonica Sequencing Consortium"/>
            <person name="Wilson R.K."/>
        </authorList>
    </citation>
    <scope>NUCLEOTIDE SEQUENCE [LARGE SCALE GENOMIC DNA]</scope>
    <source>
        <strain evidence="2">DF5081</strain>
    </source>
</reference>
<accession>A0A8R1IQT0</accession>
<name>A0A8R1IQT0_CAEJA</name>